<dbReference type="PANTHER" id="PTHR38033:SF1">
    <property type="entry name" value="DOTU FAMILY TYPE IV_VI SECRETION SYSTEM PROTEIN"/>
    <property type="match status" value="1"/>
</dbReference>
<feature type="transmembrane region" description="Helical" evidence="1">
    <location>
        <begin position="185"/>
        <end position="202"/>
    </location>
</feature>
<dbReference type="Pfam" id="PF09850">
    <property type="entry name" value="DotU"/>
    <property type="match status" value="1"/>
</dbReference>
<evidence type="ECO:0000256" key="1">
    <source>
        <dbReference type="SAM" id="Phobius"/>
    </source>
</evidence>
<feature type="transmembrane region" description="Helical" evidence="1">
    <location>
        <begin position="119"/>
        <end position="140"/>
    </location>
</feature>
<keyword evidence="1" id="KW-0812">Transmembrane</keyword>
<comment type="caution">
    <text evidence="3">The sequence shown here is derived from an EMBL/GenBank/DDBJ whole genome shotgun (WGS) entry which is preliminary data.</text>
</comment>
<keyword evidence="4" id="KW-1185">Reference proteome</keyword>
<dbReference type="InterPro" id="IPR038522">
    <property type="entry name" value="T4/T6SS_DotU_sf"/>
</dbReference>
<dbReference type="RefSeq" id="WP_276263900.1">
    <property type="nucleotide sequence ID" value="NZ_JARJLM010000080.1"/>
</dbReference>
<dbReference type="NCBIfam" id="TIGR03349">
    <property type="entry name" value="IV_VI_DotU"/>
    <property type="match status" value="1"/>
</dbReference>
<evidence type="ECO:0000313" key="3">
    <source>
        <dbReference type="EMBL" id="MDF3832244.1"/>
    </source>
</evidence>
<dbReference type="EMBL" id="JARJLM010000080">
    <property type="protein sequence ID" value="MDF3832244.1"/>
    <property type="molecule type" value="Genomic_DNA"/>
</dbReference>
<name>A0ABT6AI11_9BURK</name>
<protein>
    <submittedName>
        <fullName evidence="3">DotU/TssL family secretion system protein</fullName>
    </submittedName>
</protein>
<proteinExistence type="predicted"/>
<reference evidence="3 4" key="1">
    <citation type="submission" date="2023-03" db="EMBL/GenBank/DDBJ databases">
        <title>Draft assemblies of triclosan tolerant bacteria isolated from returned activated sludge.</title>
        <authorList>
            <person name="Van Hamelsveld S."/>
        </authorList>
    </citation>
    <scope>NUCLEOTIDE SEQUENCE [LARGE SCALE GENOMIC DNA]</scope>
    <source>
        <strain evidence="3 4">GW210010_S58</strain>
    </source>
</reference>
<dbReference type="Proteomes" id="UP001216674">
    <property type="component" value="Unassembled WGS sequence"/>
</dbReference>
<keyword evidence="1" id="KW-0472">Membrane</keyword>
<evidence type="ECO:0000259" key="2">
    <source>
        <dbReference type="Pfam" id="PF09850"/>
    </source>
</evidence>
<keyword evidence="1" id="KW-1133">Transmembrane helix</keyword>
<gene>
    <name evidence="3" type="ORF">P3W85_04655</name>
</gene>
<dbReference type="Gene3D" id="1.25.40.590">
    <property type="entry name" value="Type IV / VI secretion system, DotU"/>
    <property type="match status" value="1"/>
</dbReference>
<dbReference type="PANTHER" id="PTHR38033">
    <property type="entry name" value="MEMBRANE PROTEIN-RELATED"/>
    <property type="match status" value="1"/>
</dbReference>
<accession>A0ABT6AI11</accession>
<evidence type="ECO:0000313" key="4">
    <source>
        <dbReference type="Proteomes" id="UP001216674"/>
    </source>
</evidence>
<organism evidence="3 4">
    <name type="scientific">Cupriavidus basilensis</name>
    <dbReference type="NCBI Taxonomy" id="68895"/>
    <lineage>
        <taxon>Bacteria</taxon>
        <taxon>Pseudomonadati</taxon>
        <taxon>Pseudomonadota</taxon>
        <taxon>Betaproteobacteria</taxon>
        <taxon>Burkholderiales</taxon>
        <taxon>Burkholderiaceae</taxon>
        <taxon>Cupriavidus</taxon>
    </lineage>
</organism>
<dbReference type="InterPro" id="IPR017732">
    <property type="entry name" value="T4/T6SS_DotU"/>
</dbReference>
<feature type="domain" description="Type IV / VI secretion system DotU" evidence="2">
    <location>
        <begin position="12"/>
        <end position="203"/>
    </location>
</feature>
<sequence>MTTATMILPPALRNTALTVTGLADQARPVTFGPFRARCLAHVARLREELRAAGHPPEVAEDAVYAQCALLDEVALRRLEGSDRQTWEHEPLQVREFQSHDAGQALIARIERRLAEPQPVLPLLAVFHAVLALGFQGRFALEGASDRAALMGAIDDRLKRAGLADATGPVIVTSGKARGWDGLTPLAWVALTCLGAGLVYLALDRWLAASIARLAG</sequence>